<keyword evidence="8" id="KW-1185">Reference proteome</keyword>
<dbReference type="GO" id="GO:0051536">
    <property type="term" value="F:iron-sulfur cluster binding"/>
    <property type="evidence" value="ECO:0007669"/>
    <property type="project" value="UniProtKB-KW"/>
</dbReference>
<evidence type="ECO:0000313" key="8">
    <source>
        <dbReference type="Proteomes" id="UP000184076"/>
    </source>
</evidence>
<dbReference type="Pfam" id="PF02662">
    <property type="entry name" value="FlpD"/>
    <property type="match status" value="1"/>
</dbReference>
<evidence type="ECO:0000256" key="1">
    <source>
        <dbReference type="ARBA" id="ARBA00022723"/>
    </source>
</evidence>
<evidence type="ECO:0000256" key="4">
    <source>
        <dbReference type="ARBA" id="ARBA00023014"/>
    </source>
</evidence>
<accession>A0A1M4YWV4</accession>
<evidence type="ECO:0000313" key="7">
    <source>
        <dbReference type="EMBL" id="SHF10281.1"/>
    </source>
</evidence>
<dbReference type="InterPro" id="IPR003813">
    <property type="entry name" value="MvhD/FlpD"/>
</dbReference>
<keyword evidence="2" id="KW-0560">Oxidoreductase</keyword>
<name>A0A1M4YWV4_9BACT</name>
<gene>
    <name evidence="7" type="ORF">SAMN02745206_01336</name>
</gene>
<keyword evidence="1" id="KW-0479">Metal-binding</keyword>
<reference evidence="8" key="1">
    <citation type="submission" date="2016-11" db="EMBL/GenBank/DDBJ databases">
        <authorList>
            <person name="Varghese N."/>
            <person name="Submissions S."/>
        </authorList>
    </citation>
    <scope>NUCLEOTIDE SEQUENCE [LARGE SCALE GENOMIC DNA]</scope>
    <source>
        <strain evidence="8">DSM 9756</strain>
    </source>
</reference>
<evidence type="ECO:0000256" key="2">
    <source>
        <dbReference type="ARBA" id="ARBA00023002"/>
    </source>
</evidence>
<organism evidence="7 8">
    <name type="scientific">Desulfacinum infernum DSM 9756</name>
    <dbReference type="NCBI Taxonomy" id="1121391"/>
    <lineage>
        <taxon>Bacteria</taxon>
        <taxon>Pseudomonadati</taxon>
        <taxon>Thermodesulfobacteriota</taxon>
        <taxon>Syntrophobacteria</taxon>
        <taxon>Syntrophobacterales</taxon>
        <taxon>Syntrophobacteraceae</taxon>
        <taxon>Desulfacinum</taxon>
    </lineage>
</organism>
<sequence length="128" mass="13865">MRLDYPPNVRIVNVPCTGRVDMLHLLKAIENGADGVYVAGCHEGECHFQNGNLKAKRRVAAVKEILKEVGLEPERVEMFHVAASDGPGFAAAAREMTERIRRLGPSPVRGAAEEDPLWEGGGAEAMST</sequence>
<dbReference type="GO" id="GO:0016491">
    <property type="term" value="F:oxidoreductase activity"/>
    <property type="evidence" value="ECO:0007669"/>
    <property type="project" value="UniProtKB-KW"/>
</dbReference>
<keyword evidence="3" id="KW-0408">Iron</keyword>
<dbReference type="GO" id="GO:0046872">
    <property type="term" value="F:metal ion binding"/>
    <property type="evidence" value="ECO:0007669"/>
    <property type="project" value="UniProtKB-KW"/>
</dbReference>
<feature type="region of interest" description="Disordered" evidence="5">
    <location>
        <begin position="101"/>
        <end position="128"/>
    </location>
</feature>
<evidence type="ECO:0000256" key="5">
    <source>
        <dbReference type="SAM" id="MobiDB-lite"/>
    </source>
</evidence>
<evidence type="ECO:0000256" key="3">
    <source>
        <dbReference type="ARBA" id="ARBA00023004"/>
    </source>
</evidence>
<feature type="compositionally biased region" description="Gly residues" evidence="5">
    <location>
        <begin position="119"/>
        <end position="128"/>
    </location>
</feature>
<evidence type="ECO:0000259" key="6">
    <source>
        <dbReference type="Pfam" id="PF02662"/>
    </source>
</evidence>
<dbReference type="EMBL" id="FQVB01000011">
    <property type="protein sequence ID" value="SHF10281.1"/>
    <property type="molecule type" value="Genomic_DNA"/>
</dbReference>
<dbReference type="STRING" id="1121391.SAMN02745206_01336"/>
<feature type="domain" description="F420-non-reducing hydrogenase iron-sulfur subunit D" evidence="6">
    <location>
        <begin position="2"/>
        <end position="104"/>
    </location>
</feature>
<dbReference type="Proteomes" id="UP000184076">
    <property type="component" value="Unassembled WGS sequence"/>
</dbReference>
<protein>
    <submittedName>
        <fullName evidence="7">F420-non-reducing hydrogenase subunit D</fullName>
    </submittedName>
</protein>
<keyword evidence="4" id="KW-0411">Iron-sulfur</keyword>
<dbReference type="AlphaFoldDB" id="A0A1M4YWV4"/>
<proteinExistence type="predicted"/>